<evidence type="ECO:0000313" key="4">
    <source>
        <dbReference type="RefSeq" id="XP_022830961.1"/>
    </source>
</evidence>
<dbReference type="PROSITE" id="PS50994">
    <property type="entry name" value="INTEGRASE"/>
    <property type="match status" value="1"/>
</dbReference>
<feature type="compositionally biased region" description="Basic and acidic residues" evidence="1">
    <location>
        <begin position="277"/>
        <end position="300"/>
    </location>
</feature>
<feature type="region of interest" description="Disordered" evidence="1">
    <location>
        <begin position="267"/>
        <end position="300"/>
    </location>
</feature>
<dbReference type="GeneID" id="111359597"/>
<dbReference type="InterPro" id="IPR036397">
    <property type="entry name" value="RNaseH_sf"/>
</dbReference>
<dbReference type="AlphaFoldDB" id="A0A9J7ELP3"/>
<dbReference type="Gene3D" id="3.30.420.10">
    <property type="entry name" value="Ribonuclease H-like superfamily/Ribonuclease H"/>
    <property type="match status" value="1"/>
</dbReference>
<name>A0A9J7ELP3_SPOLT</name>
<dbReference type="InterPro" id="IPR001584">
    <property type="entry name" value="Integrase_cat-core"/>
</dbReference>
<dbReference type="PANTHER" id="PTHR37984:SF5">
    <property type="entry name" value="PROTEIN NYNRIN-LIKE"/>
    <property type="match status" value="1"/>
</dbReference>
<organism evidence="3 4">
    <name type="scientific">Spodoptera litura</name>
    <name type="common">Asian cotton leafworm</name>
    <dbReference type="NCBI Taxonomy" id="69820"/>
    <lineage>
        <taxon>Eukaryota</taxon>
        <taxon>Metazoa</taxon>
        <taxon>Ecdysozoa</taxon>
        <taxon>Arthropoda</taxon>
        <taxon>Hexapoda</taxon>
        <taxon>Insecta</taxon>
        <taxon>Pterygota</taxon>
        <taxon>Neoptera</taxon>
        <taxon>Endopterygota</taxon>
        <taxon>Lepidoptera</taxon>
        <taxon>Glossata</taxon>
        <taxon>Ditrysia</taxon>
        <taxon>Noctuoidea</taxon>
        <taxon>Noctuidae</taxon>
        <taxon>Amphipyrinae</taxon>
        <taxon>Spodoptera</taxon>
    </lineage>
</organism>
<dbReference type="GO" id="GO:0003676">
    <property type="term" value="F:nucleic acid binding"/>
    <property type="evidence" value="ECO:0007669"/>
    <property type="project" value="InterPro"/>
</dbReference>
<dbReference type="InterPro" id="IPR012337">
    <property type="entry name" value="RNaseH-like_sf"/>
</dbReference>
<evidence type="ECO:0000259" key="2">
    <source>
        <dbReference type="PROSITE" id="PS50994"/>
    </source>
</evidence>
<keyword evidence="3" id="KW-1185">Reference proteome</keyword>
<dbReference type="OrthoDB" id="115435at2759"/>
<dbReference type="InterPro" id="IPR050951">
    <property type="entry name" value="Retrovirus_Pol_polyprotein"/>
</dbReference>
<dbReference type="KEGG" id="sliu:111359597"/>
<reference evidence="4" key="1">
    <citation type="submission" date="2025-08" db="UniProtKB">
        <authorList>
            <consortium name="RefSeq"/>
        </authorList>
    </citation>
    <scope>IDENTIFICATION</scope>
    <source>
        <strain evidence="4">Ishihara</strain>
        <tissue evidence="4">Whole body</tissue>
    </source>
</reference>
<dbReference type="Pfam" id="PF00665">
    <property type="entry name" value="rve"/>
    <property type="match status" value="1"/>
</dbReference>
<sequence length="300" mass="34270">MYILVIIDAFTKFISIRPGRDTKTTTTIRVLKDFFSYFGAPTRLITDRGTCFTSSKFKTFVEDSRIKHVLNAVATPRANGQVERFNRTISEALSAKCHDKNDNTWDEYVSDVQLGLNTSVNKSTGKSPSELLFGYNVKTVSENILGDIINTTTDRISGDELINLRNESMHKIEKQQNLAKHRYDKHRKLATKYNIGDLVRLERTTFDKDRIGKSKKLMAKFHGPYKIVKILPNDRFLVEDTPITRKKGKKYENVVSIDKIHPWLNFKSLDSENDSDGNDKSDTKDKSDSENDSDGNDKSE</sequence>
<evidence type="ECO:0000313" key="3">
    <source>
        <dbReference type="Proteomes" id="UP000301870"/>
    </source>
</evidence>
<dbReference type="RefSeq" id="XP_022830961.1">
    <property type="nucleotide sequence ID" value="XM_022975193.1"/>
</dbReference>
<feature type="domain" description="Integrase catalytic" evidence="2">
    <location>
        <begin position="1"/>
        <end position="136"/>
    </location>
</feature>
<gene>
    <name evidence="4" type="primary">LOC111359597</name>
</gene>
<dbReference type="GO" id="GO:0015074">
    <property type="term" value="P:DNA integration"/>
    <property type="evidence" value="ECO:0007669"/>
    <property type="project" value="InterPro"/>
</dbReference>
<accession>A0A9J7ELP3</accession>
<evidence type="ECO:0000256" key="1">
    <source>
        <dbReference type="SAM" id="MobiDB-lite"/>
    </source>
</evidence>
<dbReference type="SUPFAM" id="SSF53098">
    <property type="entry name" value="Ribonuclease H-like"/>
    <property type="match status" value="1"/>
</dbReference>
<dbReference type="Proteomes" id="UP000301870">
    <property type="component" value="Chromosome 3"/>
</dbReference>
<dbReference type="PANTHER" id="PTHR37984">
    <property type="entry name" value="PROTEIN CBG26694"/>
    <property type="match status" value="1"/>
</dbReference>
<protein>
    <submittedName>
        <fullName evidence="4">Uncharacterized protein K02A2.6-like</fullName>
    </submittedName>
</protein>
<proteinExistence type="predicted"/>